<accession>A0AAD4JUJ9</accession>
<organism evidence="3 4">
    <name type="scientific">Drosophila rubida</name>
    <dbReference type="NCBI Taxonomy" id="30044"/>
    <lineage>
        <taxon>Eukaryota</taxon>
        <taxon>Metazoa</taxon>
        <taxon>Ecdysozoa</taxon>
        <taxon>Arthropoda</taxon>
        <taxon>Hexapoda</taxon>
        <taxon>Insecta</taxon>
        <taxon>Pterygota</taxon>
        <taxon>Neoptera</taxon>
        <taxon>Endopterygota</taxon>
        <taxon>Diptera</taxon>
        <taxon>Brachycera</taxon>
        <taxon>Muscomorpha</taxon>
        <taxon>Ephydroidea</taxon>
        <taxon>Drosophilidae</taxon>
        <taxon>Drosophila</taxon>
    </lineage>
</organism>
<dbReference type="GO" id="GO:0005759">
    <property type="term" value="C:mitochondrial matrix"/>
    <property type="evidence" value="ECO:0007669"/>
    <property type="project" value="TreeGrafter"/>
</dbReference>
<gene>
    <name evidence="3" type="ORF">KR093_008233</name>
</gene>
<evidence type="ECO:0000313" key="3">
    <source>
        <dbReference type="EMBL" id="KAH8359676.1"/>
    </source>
</evidence>
<evidence type="ECO:0008006" key="5">
    <source>
        <dbReference type="Google" id="ProtNLM"/>
    </source>
</evidence>
<dbReference type="PANTHER" id="PTHR15437">
    <property type="entry name" value="TRANSCRIPTION TERMINATION FACTOR, MITOCHONDRIAL"/>
    <property type="match status" value="1"/>
</dbReference>
<dbReference type="AlphaFoldDB" id="A0AAD4JUJ9"/>
<keyword evidence="2" id="KW-0809">Transit peptide</keyword>
<dbReference type="SMART" id="SM00733">
    <property type="entry name" value="Mterf"/>
    <property type="match status" value="4"/>
</dbReference>
<name>A0AAD4JUJ9_9MUSC</name>
<protein>
    <recommendedName>
        <fullName evidence="5">Transcription termination factor 5, mitochondrial</fullName>
    </recommendedName>
</protein>
<dbReference type="FunFam" id="1.25.70.10:FF:000044">
    <property type="entry name" value="uncharacterized protein LOC108087286"/>
    <property type="match status" value="1"/>
</dbReference>
<evidence type="ECO:0000313" key="4">
    <source>
        <dbReference type="Proteomes" id="UP001200034"/>
    </source>
</evidence>
<dbReference type="InterPro" id="IPR038538">
    <property type="entry name" value="MTERF_sf"/>
</dbReference>
<comment type="caution">
    <text evidence="3">The sequence shown here is derived from an EMBL/GenBank/DDBJ whole genome shotgun (WGS) entry which is preliminary data.</text>
</comment>
<keyword evidence="4" id="KW-1185">Reference proteome</keyword>
<dbReference type="PANTHER" id="PTHR15437:SF7">
    <property type="entry name" value="TRANSCRIPTION TERMINATION FACTOR 5, MITOCHONDRIAL"/>
    <property type="match status" value="1"/>
</dbReference>
<dbReference type="GO" id="GO:0003676">
    <property type="term" value="F:nucleic acid binding"/>
    <property type="evidence" value="ECO:0007669"/>
    <property type="project" value="InterPro"/>
</dbReference>
<evidence type="ECO:0000256" key="1">
    <source>
        <dbReference type="ARBA" id="ARBA00007692"/>
    </source>
</evidence>
<evidence type="ECO:0000256" key="2">
    <source>
        <dbReference type="ARBA" id="ARBA00022946"/>
    </source>
</evidence>
<dbReference type="Gene3D" id="1.25.70.10">
    <property type="entry name" value="Transcription termination factor 3, mitochondrial"/>
    <property type="match status" value="2"/>
</dbReference>
<dbReference type="InterPro" id="IPR003690">
    <property type="entry name" value="MTERF"/>
</dbReference>
<proteinExistence type="inferred from homology"/>
<comment type="similarity">
    <text evidence="1">Belongs to the mTERF family.</text>
</comment>
<sequence length="557" mass="64724">MLRNSKNKVQRFVHFTRGLAAVKQLKRKIPENAKPAKSAGLELPVEETLNPNYLSRMLGSSYRTWAAALDKHPELKTVKRRDLLSSYDTLKSLKYTVDDIVAKPMIIYYGASTLSNRHSVLLECGFHNITIQTLFKYVTVINKPINFLKAHRLIPYNVNVPQHIADIITDECLPHNFQLPVDVGENITLKELRESLLNSYLQARLQMNETELQKMWRVYSRVRHKSFRSVQDAIELLTTVFKFPAERLRKNAFLLHADADNMRRIIKEIPTINGHDIRDIGFRRPKILMSNCDSLTQTMQHVRAFGINEDAVLRCLEVLTLGPDTVLERLRDINQIEQFQVLGSNPRILRLVHYQNKARLRLDYLNQLKVRCASLHILSCGSDAFAKFARDGSDRTKGRDIVVFLGNIFQKDEQLLRNLLSRHPNWCHIPVLQVKQCLEYLQSKKFDLDDIFRNIHLLLYPIKRIEEKLLLLQVNEALEELHLPVTDMHALGNNEILTLILYLIESEFHFTGDGIWTEQQTHHVENFNNLLPDFPESLNKVYKYGVKPSEKSTMFNF</sequence>
<dbReference type="EMBL" id="JAJJHW010003409">
    <property type="protein sequence ID" value="KAH8359676.1"/>
    <property type="molecule type" value="Genomic_DNA"/>
</dbReference>
<reference evidence="3" key="1">
    <citation type="journal article" date="2021" name="Mol. Ecol. Resour.">
        <title>Phylogenomic analyses of the genus Drosophila reveals genomic signals of climate adaptation.</title>
        <authorList>
            <person name="Li F."/>
            <person name="Rane R.V."/>
            <person name="Luria V."/>
            <person name="Xiong Z."/>
            <person name="Chen J."/>
            <person name="Li Z."/>
            <person name="Catullo R.A."/>
            <person name="Griffin P.C."/>
            <person name="Schiffer M."/>
            <person name="Pearce S."/>
            <person name="Lee S.F."/>
            <person name="McElroy K."/>
            <person name="Stocker A."/>
            <person name="Shirriffs J."/>
            <person name="Cockerell F."/>
            <person name="Coppin C."/>
            <person name="Sgro C.M."/>
            <person name="Karger A."/>
            <person name="Cain J.W."/>
            <person name="Weber J.A."/>
            <person name="Santpere G."/>
            <person name="Kirschner M.W."/>
            <person name="Hoffmann A.A."/>
            <person name="Oakeshott J.G."/>
            <person name="Zhang G."/>
        </authorList>
    </citation>
    <scope>NUCLEOTIDE SEQUENCE</scope>
    <source>
        <strain evidence="3">BGI-SZ-2011g</strain>
    </source>
</reference>
<dbReference type="Proteomes" id="UP001200034">
    <property type="component" value="Unassembled WGS sequence"/>
</dbReference>
<dbReference type="GO" id="GO:0006393">
    <property type="term" value="P:termination of mitochondrial transcription"/>
    <property type="evidence" value="ECO:0007669"/>
    <property type="project" value="TreeGrafter"/>
</dbReference>